<evidence type="ECO:0000313" key="1">
    <source>
        <dbReference type="EMBL" id="GFQ69364.1"/>
    </source>
</evidence>
<evidence type="ECO:0000313" key="2">
    <source>
        <dbReference type="Proteomes" id="UP000887116"/>
    </source>
</evidence>
<name>A0A8X6KCF3_TRICU</name>
<dbReference type="Proteomes" id="UP000887116">
    <property type="component" value="Unassembled WGS sequence"/>
</dbReference>
<keyword evidence="2" id="KW-1185">Reference proteome</keyword>
<accession>A0A8X6KCF3</accession>
<gene>
    <name evidence="1" type="ORF">TNCT_203651</name>
</gene>
<organism evidence="1 2">
    <name type="scientific">Trichonephila clavata</name>
    <name type="common">Joro spider</name>
    <name type="synonym">Nephila clavata</name>
    <dbReference type="NCBI Taxonomy" id="2740835"/>
    <lineage>
        <taxon>Eukaryota</taxon>
        <taxon>Metazoa</taxon>
        <taxon>Ecdysozoa</taxon>
        <taxon>Arthropoda</taxon>
        <taxon>Chelicerata</taxon>
        <taxon>Arachnida</taxon>
        <taxon>Araneae</taxon>
        <taxon>Araneomorphae</taxon>
        <taxon>Entelegynae</taxon>
        <taxon>Araneoidea</taxon>
        <taxon>Nephilidae</taxon>
        <taxon>Trichonephila</taxon>
    </lineage>
</organism>
<comment type="caution">
    <text evidence="1">The sequence shown here is derived from an EMBL/GenBank/DDBJ whole genome shotgun (WGS) entry which is preliminary data.</text>
</comment>
<proteinExistence type="predicted"/>
<dbReference type="AlphaFoldDB" id="A0A8X6KCF3"/>
<reference evidence="1" key="1">
    <citation type="submission" date="2020-07" db="EMBL/GenBank/DDBJ databases">
        <title>Multicomponent nature underlies the extraordinary mechanical properties of spider dragline silk.</title>
        <authorList>
            <person name="Kono N."/>
            <person name="Nakamura H."/>
            <person name="Mori M."/>
            <person name="Yoshida Y."/>
            <person name="Ohtoshi R."/>
            <person name="Malay A.D."/>
            <person name="Moran D.A.P."/>
            <person name="Tomita M."/>
            <person name="Numata K."/>
            <person name="Arakawa K."/>
        </authorList>
    </citation>
    <scope>NUCLEOTIDE SEQUENCE</scope>
</reference>
<dbReference type="EMBL" id="BMAO01010771">
    <property type="protein sequence ID" value="GFQ69364.1"/>
    <property type="molecule type" value="Genomic_DNA"/>
</dbReference>
<protein>
    <submittedName>
        <fullName evidence="1">Uncharacterized protein</fullName>
    </submittedName>
</protein>
<sequence length="75" mass="8428">MVNIIVLANYVFIVSSKNGSSWSELWCSGTSFKDKIIIKNSLEVLKIFANCFSKQVLDSGATFTLTRMQLSEVKF</sequence>